<evidence type="ECO:0000256" key="6">
    <source>
        <dbReference type="SAM" id="MobiDB-lite"/>
    </source>
</evidence>
<dbReference type="InterPro" id="IPR046372">
    <property type="entry name" value="PARG_cat_C"/>
</dbReference>
<organism evidence="9 10">
    <name type="scientific">Tropilaelaps mercedesae</name>
    <dbReference type="NCBI Taxonomy" id="418985"/>
    <lineage>
        <taxon>Eukaryota</taxon>
        <taxon>Metazoa</taxon>
        <taxon>Ecdysozoa</taxon>
        <taxon>Arthropoda</taxon>
        <taxon>Chelicerata</taxon>
        <taxon>Arachnida</taxon>
        <taxon>Acari</taxon>
        <taxon>Parasitiformes</taxon>
        <taxon>Mesostigmata</taxon>
        <taxon>Gamasina</taxon>
        <taxon>Dermanyssoidea</taxon>
        <taxon>Laelapidae</taxon>
        <taxon>Tropilaelaps</taxon>
    </lineage>
</organism>
<evidence type="ECO:0000313" key="10">
    <source>
        <dbReference type="Proteomes" id="UP000192247"/>
    </source>
</evidence>
<keyword evidence="10" id="KW-1185">Reference proteome</keyword>
<protein>
    <recommendedName>
        <fullName evidence="2">poly(ADP-ribose) glycohydrolase</fullName>
        <ecNumber evidence="2">3.2.1.143</ecNumber>
    </recommendedName>
</protein>
<feature type="compositionally biased region" description="Basic and acidic residues" evidence="6">
    <location>
        <begin position="193"/>
        <end position="205"/>
    </location>
</feature>
<evidence type="ECO:0000259" key="7">
    <source>
        <dbReference type="Pfam" id="PF05028"/>
    </source>
</evidence>
<dbReference type="EC" id="3.2.1.143" evidence="2"/>
<feature type="domain" description="PARG helical" evidence="8">
    <location>
        <begin position="374"/>
        <end position="496"/>
    </location>
</feature>
<evidence type="ECO:0000313" key="9">
    <source>
        <dbReference type="EMBL" id="OQR76478.1"/>
    </source>
</evidence>
<dbReference type="GO" id="GO:0009225">
    <property type="term" value="P:nucleotide-sugar metabolic process"/>
    <property type="evidence" value="ECO:0007669"/>
    <property type="project" value="TreeGrafter"/>
</dbReference>
<evidence type="ECO:0000256" key="4">
    <source>
        <dbReference type="PIRSR" id="PIRSR607724-1"/>
    </source>
</evidence>
<feature type="domain" description="PARG catalytic Macro" evidence="7">
    <location>
        <begin position="505"/>
        <end position="705"/>
    </location>
</feature>
<dbReference type="Proteomes" id="UP000192247">
    <property type="component" value="Unassembled WGS sequence"/>
</dbReference>
<dbReference type="STRING" id="418985.A0A1V9XSX5"/>
<comment type="caution">
    <text evidence="9">The sequence shown here is derived from an EMBL/GenBank/DDBJ whole genome shotgun (WGS) entry which is preliminary data.</text>
</comment>
<evidence type="ECO:0000259" key="8">
    <source>
        <dbReference type="Pfam" id="PF20811"/>
    </source>
</evidence>
<accession>A0A1V9XSX5</accession>
<dbReference type="FunCoup" id="A0A1V9XSX5">
    <property type="interactions" value="1568"/>
</dbReference>
<dbReference type="GO" id="GO:0005975">
    <property type="term" value="P:carbohydrate metabolic process"/>
    <property type="evidence" value="ECO:0007669"/>
    <property type="project" value="InterPro"/>
</dbReference>
<feature type="binding site" evidence="5">
    <location>
        <position position="592"/>
    </location>
    <ligand>
        <name>substrate</name>
    </ligand>
</feature>
<dbReference type="Pfam" id="PF05028">
    <property type="entry name" value="PARG_cat_C"/>
    <property type="match status" value="1"/>
</dbReference>
<feature type="binding site" evidence="5">
    <location>
        <position position="551"/>
    </location>
    <ligand>
        <name>substrate</name>
    </ligand>
</feature>
<feature type="active site" evidence="4">
    <location>
        <position position="534"/>
    </location>
</feature>
<feature type="region of interest" description="Disordered" evidence="6">
    <location>
        <begin position="192"/>
        <end position="238"/>
    </location>
</feature>
<dbReference type="EMBL" id="MNPL01004781">
    <property type="protein sequence ID" value="OQR76478.1"/>
    <property type="molecule type" value="Genomic_DNA"/>
</dbReference>
<name>A0A1V9XSX5_9ACAR</name>
<feature type="active site" evidence="4">
    <location>
        <position position="552"/>
    </location>
</feature>
<comment type="similarity">
    <text evidence="1">Belongs to the poly(ADP-ribose) glycohydrolase family.</text>
</comment>
<reference evidence="9 10" key="1">
    <citation type="journal article" date="2017" name="Gigascience">
        <title>Draft genome of the honey bee ectoparasitic mite, Tropilaelaps mercedesae, is shaped by the parasitic life history.</title>
        <authorList>
            <person name="Dong X."/>
            <person name="Armstrong S.D."/>
            <person name="Xia D."/>
            <person name="Makepeace B.L."/>
            <person name="Darby A.C."/>
            <person name="Kadowaki T."/>
        </authorList>
    </citation>
    <scope>NUCLEOTIDE SEQUENCE [LARGE SCALE GENOMIC DNA]</scope>
    <source>
        <strain evidence="9">Wuxi-XJTLU</strain>
    </source>
</reference>
<dbReference type="OrthoDB" id="1937899at2759"/>
<evidence type="ECO:0000256" key="1">
    <source>
        <dbReference type="ARBA" id="ARBA00009545"/>
    </source>
</evidence>
<evidence type="ECO:0000256" key="3">
    <source>
        <dbReference type="ARBA" id="ARBA00022801"/>
    </source>
</evidence>
<dbReference type="GO" id="GO:0005737">
    <property type="term" value="C:cytoplasm"/>
    <property type="evidence" value="ECO:0007669"/>
    <property type="project" value="TreeGrafter"/>
</dbReference>
<dbReference type="InParanoid" id="A0A1V9XSX5"/>
<proteinExistence type="inferred from homology"/>
<dbReference type="PANTHER" id="PTHR12837">
    <property type="entry name" value="POLY ADP-RIBOSE GLYCOHYDROLASE"/>
    <property type="match status" value="1"/>
</dbReference>
<gene>
    <name evidence="9" type="ORF">BIW11_07757</name>
</gene>
<dbReference type="GO" id="GO:0004649">
    <property type="term" value="F:poly(ADP-ribose) glycohydrolase activity"/>
    <property type="evidence" value="ECO:0007669"/>
    <property type="project" value="UniProtKB-EC"/>
</dbReference>
<evidence type="ECO:0000256" key="5">
    <source>
        <dbReference type="PIRSR" id="PIRSR607724-2"/>
    </source>
</evidence>
<sequence>MSLSKTPPAKRLKQSSLDDFFPTQSALISSDTPVSGTFANAAENLESIKKLKLDGINKCKCNKTVIKIEDGSQNESKASEGNCNVGAGIDFADKATLHDTGCSDPNRPRRVQISSSFDCNHDVSLLIEGCEASNICKSDEAAQKVEYSSDSNAKRSEGDFRSQFVQHNVRLETTEMNLFDFAGDLNCDDDEDSVKRGRTQKETQKMAKGLPGISRQMPDNKGNTNRLKKLKSSPSQTPLHRLPVDLNQVPGDVPPNMARFPCDVVWRTAAMEESPDHTLLVKGPFDVNRSSPCEAQPTEVVERWDKLHVKMPYSQHSKYVEVDGREVPRWDVIQRALLGAIHSFNDLKEAILSYNGGYSWGLEELEDAIEEMTFSDRSAFFSTLLPGIINLALNLPTICTRPPPLLVKGHSHSVTLSQRQVASLLANAFLCTYPRRNTSTRKSQYASYPTINFHTLFNRCDNHKRRICRKEKIKCLLNYFRRITGEMPIGNLTFSRIRLRCRVGWEESMAKFKNAFITSKGLIEDEGHGMLMVDFANRRIGGGVLHDGCVQEEILFVIYPELIVSRLFTEALDDNEALLMTGPERFNEYRGYSDDFRWGGNVVDVRERDGWGRRYTQVVGLDALAYYGKQQHWEQFSAEKVTRELMKSFCGFQTPGFPRSAVATGNWGCGAFGGDARLKFLIQWMAASRAGRPLMYFTFGDHKLMCQLRAIQSLVAQQDVTIGKWPQNSSKAYHT</sequence>
<dbReference type="InterPro" id="IPR007724">
    <property type="entry name" value="Poly_GlycHdrlase"/>
</dbReference>
<dbReference type="GO" id="GO:0005634">
    <property type="term" value="C:nucleus"/>
    <property type="evidence" value="ECO:0007669"/>
    <property type="project" value="TreeGrafter"/>
</dbReference>
<feature type="binding site" evidence="5">
    <location>
        <position position="537"/>
    </location>
    <ligand>
        <name>substrate</name>
    </ligand>
</feature>
<dbReference type="Pfam" id="PF20811">
    <property type="entry name" value="PARG_cat_N"/>
    <property type="match status" value="1"/>
</dbReference>
<feature type="active site" evidence="4">
    <location>
        <position position="553"/>
    </location>
</feature>
<dbReference type="GO" id="GO:1990966">
    <property type="term" value="P:ATP generation from poly-ADP-D-ribose"/>
    <property type="evidence" value="ECO:0007669"/>
    <property type="project" value="TreeGrafter"/>
</dbReference>
<dbReference type="InterPro" id="IPR048362">
    <property type="entry name" value="PARG_helical"/>
</dbReference>
<dbReference type="AlphaFoldDB" id="A0A1V9XSX5"/>
<keyword evidence="3 9" id="KW-0378">Hydrolase</keyword>
<evidence type="ECO:0000256" key="2">
    <source>
        <dbReference type="ARBA" id="ARBA00012255"/>
    </source>
</evidence>
<dbReference type="PANTHER" id="PTHR12837:SF15">
    <property type="entry name" value="POLY(ADP-RIBOSE) GLYCOHYDROLASE"/>
    <property type="match status" value="1"/>
</dbReference>
<dbReference type="GO" id="GO:0006282">
    <property type="term" value="P:regulation of DNA repair"/>
    <property type="evidence" value="ECO:0007669"/>
    <property type="project" value="InterPro"/>
</dbReference>